<dbReference type="Proteomes" id="UP000536604">
    <property type="component" value="Unassembled WGS sequence"/>
</dbReference>
<dbReference type="EMBL" id="JACHJO010000003">
    <property type="protein sequence ID" value="MBB6119002.1"/>
    <property type="molecule type" value="Genomic_DNA"/>
</dbReference>
<dbReference type="SUPFAM" id="SSF158745">
    <property type="entry name" value="LanC-like"/>
    <property type="match status" value="1"/>
</dbReference>
<feature type="binding site" evidence="1">
    <location>
        <position position="255"/>
    </location>
    <ligand>
        <name>Zn(2+)</name>
        <dbReference type="ChEBI" id="CHEBI:29105"/>
    </ligand>
</feature>
<evidence type="ECO:0000313" key="2">
    <source>
        <dbReference type="EMBL" id="MBB6119002.1"/>
    </source>
</evidence>
<dbReference type="AlphaFoldDB" id="A0A841ILS6"/>
<gene>
    <name evidence="2" type="ORF">FHS13_000937</name>
</gene>
<dbReference type="GO" id="GO:0046872">
    <property type="term" value="F:metal ion binding"/>
    <property type="evidence" value="ECO:0007669"/>
    <property type="project" value="UniProtKB-KW"/>
</dbReference>
<feature type="binding site" evidence="1">
    <location>
        <position position="304"/>
    </location>
    <ligand>
        <name>Zn(2+)</name>
        <dbReference type="ChEBI" id="CHEBI:29105"/>
    </ligand>
</feature>
<dbReference type="InterPro" id="IPR007822">
    <property type="entry name" value="LANC-like"/>
</dbReference>
<dbReference type="Gene3D" id="1.50.10.20">
    <property type="match status" value="1"/>
</dbReference>
<dbReference type="InterPro" id="IPR033889">
    <property type="entry name" value="LanC"/>
</dbReference>
<keyword evidence="1" id="KW-0479">Metal-binding</keyword>
<reference evidence="2 3" key="1">
    <citation type="submission" date="2020-08" db="EMBL/GenBank/DDBJ databases">
        <title>Genomic Encyclopedia of Type Strains, Phase III (KMG-III): the genomes of soil and plant-associated and newly described type strains.</title>
        <authorList>
            <person name="Whitman W."/>
        </authorList>
    </citation>
    <scope>NUCLEOTIDE SEQUENCE [LARGE SCALE GENOMIC DNA]</scope>
    <source>
        <strain evidence="2 3">CECT 8712</strain>
    </source>
</reference>
<keyword evidence="3" id="KW-1185">Reference proteome</keyword>
<feature type="binding site" evidence="1">
    <location>
        <position position="305"/>
    </location>
    <ligand>
        <name>Zn(2+)</name>
        <dbReference type="ChEBI" id="CHEBI:29105"/>
    </ligand>
</feature>
<evidence type="ECO:0008006" key="4">
    <source>
        <dbReference type="Google" id="ProtNLM"/>
    </source>
</evidence>
<protein>
    <recommendedName>
        <fullName evidence="4">Lanthionine synthetase-like protein</fullName>
    </recommendedName>
</protein>
<dbReference type="SMART" id="SM01260">
    <property type="entry name" value="LANC_like"/>
    <property type="match status" value="1"/>
</dbReference>
<sequence>MTAPESTLTATDTSPLSLNGGTLGTALLYLATGSPPETVHTLLRTALADGPIDPAGRNTLFQGLPAVGFVLSLTPPGDYRGARATVREHLIALTRHRLAAATRRIEDRRPTSFAEYDLITGLTGIGVALGSIDPDGDLLDDVLRYLVRLTRPVRHEHRERPGWWVRHGPRAHPDPDFPEGHTNLGVAHGISGVLGLLALTHRNGRTVDGHTEAMERLCAELDEHEHHDGERTWWPGWVATGHPAPLTRPGTPSWCYGTPGIARTQQLAALALQDTTRRLHTEQVMDTCLSDPDIVKHFIDGGLCHGPAGVLQVLYRMSEDQPTAPTGQRLDRHLTSMRAHAAAPFPHRESGLLEGKEGTTMALAGREPTQAWDRCLLLV</sequence>
<dbReference type="CDD" id="cd04793">
    <property type="entry name" value="LanC"/>
    <property type="match status" value="1"/>
</dbReference>
<evidence type="ECO:0000256" key="1">
    <source>
        <dbReference type="PIRSR" id="PIRSR607822-1"/>
    </source>
</evidence>
<dbReference type="PRINTS" id="PR01950">
    <property type="entry name" value="LANCSUPER"/>
</dbReference>
<dbReference type="RefSeq" id="WP_184288067.1">
    <property type="nucleotide sequence ID" value="NZ_JACHJO010000003.1"/>
</dbReference>
<dbReference type="GO" id="GO:0031179">
    <property type="term" value="P:peptide modification"/>
    <property type="evidence" value="ECO:0007669"/>
    <property type="project" value="InterPro"/>
</dbReference>
<comment type="caution">
    <text evidence="2">The sequence shown here is derived from an EMBL/GenBank/DDBJ whole genome shotgun (WGS) entry which is preliminary data.</text>
</comment>
<proteinExistence type="predicted"/>
<organism evidence="2 3">
    <name type="scientific">Nocardiopsis algeriensis</name>
    <dbReference type="NCBI Taxonomy" id="1478215"/>
    <lineage>
        <taxon>Bacteria</taxon>
        <taxon>Bacillati</taxon>
        <taxon>Actinomycetota</taxon>
        <taxon>Actinomycetes</taxon>
        <taxon>Streptosporangiales</taxon>
        <taxon>Nocardiopsidaceae</taxon>
        <taxon>Nocardiopsis</taxon>
    </lineage>
</organism>
<keyword evidence="1" id="KW-0862">Zinc</keyword>
<dbReference type="PRINTS" id="PR01955">
    <property type="entry name" value="LANCFRANKIA"/>
</dbReference>
<evidence type="ECO:0000313" key="3">
    <source>
        <dbReference type="Proteomes" id="UP000536604"/>
    </source>
</evidence>
<dbReference type="Pfam" id="PF05147">
    <property type="entry name" value="LANC_like"/>
    <property type="match status" value="1"/>
</dbReference>
<accession>A0A841ILS6</accession>
<name>A0A841ILS6_9ACTN</name>